<dbReference type="EMBL" id="OBEL01000007">
    <property type="protein sequence ID" value="SNZ21237.1"/>
    <property type="molecule type" value="Genomic_DNA"/>
</dbReference>
<sequence>MRVKQTSLAENKVTTRDEWLLVVASAMKPWFSDLDFPMPEFEIKSGFPSTGSRGGNTAETWVQEEDASFVIFVRPDRSDPVEVAGAIAHQMCKIACGAKDTHGHLFRHLAISIGLKGRKTEAKPGRLFLELSDPILKQVGDLPSAEMTPTSSQPSAKQTTRQIKVSCQKCGYVARVSRKWIDQVGPPHCPLHGAMKPDL</sequence>
<evidence type="ECO:0008006" key="4">
    <source>
        <dbReference type="Google" id="ProtNLM"/>
    </source>
</evidence>
<dbReference type="AlphaFoldDB" id="A0A285PJ00"/>
<reference evidence="2 3" key="1">
    <citation type="submission" date="2017-09" db="EMBL/GenBank/DDBJ databases">
        <authorList>
            <person name="Ehlers B."/>
            <person name="Leendertz F.H."/>
        </authorList>
    </citation>
    <scope>NUCLEOTIDE SEQUENCE [LARGE SCALE GENOMIC DNA]</scope>
    <source>
        <strain evidence="2 3">DSM 18289</strain>
    </source>
</reference>
<feature type="region of interest" description="Disordered" evidence="1">
    <location>
        <begin position="140"/>
        <end position="160"/>
    </location>
</feature>
<evidence type="ECO:0000313" key="2">
    <source>
        <dbReference type="EMBL" id="SNZ21237.1"/>
    </source>
</evidence>
<accession>A0A285PJ00</accession>
<evidence type="ECO:0000256" key="1">
    <source>
        <dbReference type="SAM" id="MobiDB-lite"/>
    </source>
</evidence>
<organism evidence="2 3">
    <name type="scientific">Cohaesibacter gelatinilyticus</name>
    <dbReference type="NCBI Taxonomy" id="372072"/>
    <lineage>
        <taxon>Bacteria</taxon>
        <taxon>Pseudomonadati</taxon>
        <taxon>Pseudomonadota</taxon>
        <taxon>Alphaproteobacteria</taxon>
        <taxon>Hyphomicrobiales</taxon>
        <taxon>Cohaesibacteraceae</taxon>
    </lineage>
</organism>
<name>A0A285PJ00_9HYPH</name>
<gene>
    <name evidence="2" type="ORF">SAMN06265368_4354</name>
</gene>
<keyword evidence="3" id="KW-1185">Reference proteome</keyword>
<evidence type="ECO:0000313" key="3">
    <source>
        <dbReference type="Proteomes" id="UP000219439"/>
    </source>
</evidence>
<dbReference type="Proteomes" id="UP000219439">
    <property type="component" value="Unassembled WGS sequence"/>
</dbReference>
<protein>
    <recommendedName>
        <fullName evidence="4">SprT-like family protein</fullName>
    </recommendedName>
</protein>
<proteinExistence type="predicted"/>
<feature type="compositionally biased region" description="Polar residues" evidence="1">
    <location>
        <begin position="147"/>
        <end position="160"/>
    </location>
</feature>